<feature type="chain" id="PRO_5045410679" description="DUF2059 domain-containing protein" evidence="1">
    <location>
        <begin position="27"/>
        <end position="182"/>
    </location>
</feature>
<comment type="caution">
    <text evidence="3">The sequence shown here is derived from an EMBL/GenBank/DDBJ whole genome shotgun (WGS) entry which is preliminary data.</text>
</comment>
<keyword evidence="4" id="KW-1185">Reference proteome</keyword>
<evidence type="ECO:0000313" key="4">
    <source>
        <dbReference type="Proteomes" id="UP001237448"/>
    </source>
</evidence>
<dbReference type="EMBL" id="JAUSVK010000001">
    <property type="protein sequence ID" value="MDQ0394286.1"/>
    <property type="molecule type" value="Genomic_DNA"/>
</dbReference>
<evidence type="ECO:0000313" key="3">
    <source>
        <dbReference type="EMBL" id="MDQ0394286.1"/>
    </source>
</evidence>
<proteinExistence type="predicted"/>
<sequence length="182" mass="20152">MMLRQRYAAALVLGLLASSAVLPALAQNAAPAPAAPATPALPDPPPEQLAAAVEFLQASGLTRGFDDMIPQFLQQANAVYASQRPELASMINEVTLSLVPEFVKQRAELDRNLAKLYTVKFSEDELKQLTVFYRSPVGQKFSTLQQDIVRDSFPIVQTWTRTLQESIAKRIKEEVEKRGQKL</sequence>
<feature type="domain" description="DUF2059" evidence="2">
    <location>
        <begin position="108"/>
        <end position="164"/>
    </location>
</feature>
<dbReference type="InterPro" id="IPR018637">
    <property type="entry name" value="DUF2059"/>
</dbReference>
<feature type="signal peptide" evidence="1">
    <location>
        <begin position="1"/>
        <end position="26"/>
    </location>
</feature>
<evidence type="ECO:0000259" key="2">
    <source>
        <dbReference type="Pfam" id="PF09832"/>
    </source>
</evidence>
<dbReference type="RefSeq" id="WP_307431021.1">
    <property type="nucleotide sequence ID" value="NZ_JAUSVK010000001.1"/>
</dbReference>
<dbReference type="Proteomes" id="UP001237448">
    <property type="component" value="Unassembled WGS sequence"/>
</dbReference>
<name>A0ABU0FI49_9HYPH</name>
<accession>A0ABU0FI49</accession>
<gene>
    <name evidence="3" type="ORF">J3R73_004078</name>
</gene>
<evidence type="ECO:0000256" key="1">
    <source>
        <dbReference type="SAM" id="SignalP"/>
    </source>
</evidence>
<keyword evidence="1" id="KW-0732">Signal</keyword>
<organism evidence="3 4">
    <name type="scientific">Labrys monachus</name>
    <dbReference type="NCBI Taxonomy" id="217067"/>
    <lineage>
        <taxon>Bacteria</taxon>
        <taxon>Pseudomonadati</taxon>
        <taxon>Pseudomonadota</taxon>
        <taxon>Alphaproteobacteria</taxon>
        <taxon>Hyphomicrobiales</taxon>
        <taxon>Xanthobacteraceae</taxon>
        <taxon>Labrys</taxon>
    </lineage>
</organism>
<reference evidence="3 4" key="1">
    <citation type="submission" date="2023-07" db="EMBL/GenBank/DDBJ databases">
        <title>Genomic Encyclopedia of Type Strains, Phase IV (KMG-IV): sequencing the most valuable type-strain genomes for metagenomic binning, comparative biology and taxonomic classification.</title>
        <authorList>
            <person name="Goeker M."/>
        </authorList>
    </citation>
    <scope>NUCLEOTIDE SEQUENCE [LARGE SCALE GENOMIC DNA]</scope>
    <source>
        <strain evidence="3 4">DSM 5896</strain>
    </source>
</reference>
<protein>
    <recommendedName>
        <fullName evidence="2">DUF2059 domain-containing protein</fullName>
    </recommendedName>
</protein>
<dbReference type="Pfam" id="PF09832">
    <property type="entry name" value="DUF2059"/>
    <property type="match status" value="1"/>
</dbReference>